<dbReference type="RefSeq" id="XP_056560003.1">
    <property type="nucleotide sequence ID" value="XM_056693274.1"/>
</dbReference>
<dbReference type="EMBL" id="JAPZBS010000001">
    <property type="protein sequence ID" value="KAJ5389275.1"/>
    <property type="molecule type" value="Genomic_DNA"/>
</dbReference>
<dbReference type="Proteomes" id="UP001147782">
    <property type="component" value="Unassembled WGS sequence"/>
</dbReference>
<keyword evidence="2" id="KW-1185">Reference proteome</keyword>
<proteinExistence type="predicted"/>
<evidence type="ECO:0000313" key="1">
    <source>
        <dbReference type="EMBL" id="KAJ5389275.1"/>
    </source>
</evidence>
<comment type="caution">
    <text evidence="1">The sequence shown here is derived from an EMBL/GenBank/DDBJ whole genome shotgun (WGS) entry which is preliminary data.</text>
</comment>
<gene>
    <name evidence="1" type="ORF">N7496_000343</name>
</gene>
<reference evidence="1" key="2">
    <citation type="journal article" date="2023" name="IMA Fungus">
        <title>Comparative genomic study of the Penicillium genus elucidates a diverse pangenome and 15 lateral gene transfer events.</title>
        <authorList>
            <person name="Petersen C."/>
            <person name="Sorensen T."/>
            <person name="Nielsen M.R."/>
            <person name="Sondergaard T.E."/>
            <person name="Sorensen J.L."/>
            <person name="Fitzpatrick D.A."/>
            <person name="Frisvad J.C."/>
            <person name="Nielsen K.L."/>
        </authorList>
    </citation>
    <scope>NUCLEOTIDE SEQUENCE</scope>
    <source>
        <strain evidence="1">IBT 29864</strain>
    </source>
</reference>
<evidence type="ECO:0000313" key="2">
    <source>
        <dbReference type="Proteomes" id="UP001147782"/>
    </source>
</evidence>
<dbReference type="GeneID" id="81432451"/>
<organism evidence="1 2">
    <name type="scientific">Penicillium cataractarum</name>
    <dbReference type="NCBI Taxonomy" id="2100454"/>
    <lineage>
        <taxon>Eukaryota</taxon>
        <taxon>Fungi</taxon>
        <taxon>Dikarya</taxon>
        <taxon>Ascomycota</taxon>
        <taxon>Pezizomycotina</taxon>
        <taxon>Eurotiomycetes</taxon>
        <taxon>Eurotiomycetidae</taxon>
        <taxon>Eurotiales</taxon>
        <taxon>Aspergillaceae</taxon>
        <taxon>Penicillium</taxon>
    </lineage>
</organism>
<dbReference type="AlphaFoldDB" id="A0A9W9VU72"/>
<name>A0A9W9VU72_9EURO</name>
<protein>
    <submittedName>
        <fullName evidence="1">Uncharacterized protein</fullName>
    </submittedName>
</protein>
<sequence>MHRVNFRPRQVFNEPSALKKDMGQEIDQGLWKIKHFVQRNEIFFFFNHYGSLINGLIGSKLAEARVALGEIDEDRPGSQLLISPDLHFHVFPYYRLRRLDEEVEDERVWIVDTLVDSGMDIGPGMIGLAD</sequence>
<accession>A0A9W9VU72</accession>
<reference evidence="1" key="1">
    <citation type="submission" date="2022-11" db="EMBL/GenBank/DDBJ databases">
        <authorList>
            <person name="Petersen C."/>
        </authorList>
    </citation>
    <scope>NUCLEOTIDE SEQUENCE</scope>
    <source>
        <strain evidence="1">IBT 29864</strain>
    </source>
</reference>